<evidence type="ECO:0000313" key="4">
    <source>
        <dbReference type="Proteomes" id="UP000799770"/>
    </source>
</evidence>
<evidence type="ECO:0000256" key="1">
    <source>
        <dbReference type="SAM" id="MobiDB-lite"/>
    </source>
</evidence>
<organism evidence="3 4">
    <name type="scientific">Lophiotrema nucula</name>
    <dbReference type="NCBI Taxonomy" id="690887"/>
    <lineage>
        <taxon>Eukaryota</taxon>
        <taxon>Fungi</taxon>
        <taxon>Dikarya</taxon>
        <taxon>Ascomycota</taxon>
        <taxon>Pezizomycotina</taxon>
        <taxon>Dothideomycetes</taxon>
        <taxon>Pleosporomycetidae</taxon>
        <taxon>Pleosporales</taxon>
        <taxon>Lophiotremataceae</taxon>
        <taxon>Lophiotrema</taxon>
    </lineage>
</organism>
<evidence type="ECO:0000313" key="3">
    <source>
        <dbReference type="EMBL" id="KAF2118720.1"/>
    </source>
</evidence>
<feature type="region of interest" description="Disordered" evidence="1">
    <location>
        <begin position="1"/>
        <end position="69"/>
    </location>
</feature>
<protein>
    <recommendedName>
        <fullName evidence="2">USP domain-containing protein</fullName>
    </recommendedName>
</protein>
<keyword evidence="4" id="KW-1185">Reference proteome</keyword>
<dbReference type="GO" id="GO:0004843">
    <property type="term" value="F:cysteine-type deubiquitinase activity"/>
    <property type="evidence" value="ECO:0007669"/>
    <property type="project" value="InterPro"/>
</dbReference>
<dbReference type="CDD" id="cd02257">
    <property type="entry name" value="Peptidase_C19"/>
    <property type="match status" value="1"/>
</dbReference>
<dbReference type="InterPro" id="IPR028889">
    <property type="entry name" value="USP"/>
</dbReference>
<dbReference type="OrthoDB" id="289038at2759"/>
<dbReference type="InterPro" id="IPR001394">
    <property type="entry name" value="Peptidase_C19_UCH"/>
</dbReference>
<dbReference type="InterPro" id="IPR038765">
    <property type="entry name" value="Papain-like_cys_pep_sf"/>
</dbReference>
<dbReference type="EMBL" id="ML977316">
    <property type="protein sequence ID" value="KAF2118720.1"/>
    <property type="molecule type" value="Genomic_DNA"/>
</dbReference>
<feature type="compositionally biased region" description="Polar residues" evidence="1">
    <location>
        <begin position="27"/>
        <end position="43"/>
    </location>
</feature>
<dbReference type="GO" id="GO:0016579">
    <property type="term" value="P:protein deubiquitination"/>
    <property type="evidence" value="ECO:0007669"/>
    <property type="project" value="InterPro"/>
</dbReference>
<evidence type="ECO:0000259" key="2">
    <source>
        <dbReference type="PROSITE" id="PS50235"/>
    </source>
</evidence>
<dbReference type="PANTHER" id="PTHR24006">
    <property type="entry name" value="UBIQUITIN CARBOXYL-TERMINAL HYDROLASE"/>
    <property type="match status" value="1"/>
</dbReference>
<dbReference type="Pfam" id="PF00443">
    <property type="entry name" value="UCH"/>
    <property type="match status" value="1"/>
</dbReference>
<dbReference type="PROSITE" id="PS50235">
    <property type="entry name" value="USP_3"/>
    <property type="match status" value="1"/>
</dbReference>
<accession>A0A6A5ZGS7</accession>
<dbReference type="InterPro" id="IPR050164">
    <property type="entry name" value="Peptidase_C19"/>
</dbReference>
<feature type="compositionally biased region" description="Polar residues" evidence="1">
    <location>
        <begin position="504"/>
        <end position="520"/>
    </location>
</feature>
<reference evidence="3" key="1">
    <citation type="journal article" date="2020" name="Stud. Mycol.">
        <title>101 Dothideomycetes genomes: a test case for predicting lifestyles and emergence of pathogens.</title>
        <authorList>
            <person name="Haridas S."/>
            <person name="Albert R."/>
            <person name="Binder M."/>
            <person name="Bloem J."/>
            <person name="Labutti K."/>
            <person name="Salamov A."/>
            <person name="Andreopoulos B."/>
            <person name="Baker S."/>
            <person name="Barry K."/>
            <person name="Bills G."/>
            <person name="Bluhm B."/>
            <person name="Cannon C."/>
            <person name="Castanera R."/>
            <person name="Culley D."/>
            <person name="Daum C."/>
            <person name="Ezra D."/>
            <person name="Gonzalez J."/>
            <person name="Henrissat B."/>
            <person name="Kuo A."/>
            <person name="Liang C."/>
            <person name="Lipzen A."/>
            <person name="Lutzoni F."/>
            <person name="Magnuson J."/>
            <person name="Mondo S."/>
            <person name="Nolan M."/>
            <person name="Ohm R."/>
            <person name="Pangilinan J."/>
            <person name="Park H.-J."/>
            <person name="Ramirez L."/>
            <person name="Alfaro M."/>
            <person name="Sun H."/>
            <person name="Tritt A."/>
            <person name="Yoshinaga Y."/>
            <person name="Zwiers L.-H."/>
            <person name="Turgeon B."/>
            <person name="Goodwin S."/>
            <person name="Spatafora J."/>
            <person name="Crous P."/>
            <person name="Grigoriev I."/>
        </authorList>
    </citation>
    <scope>NUCLEOTIDE SEQUENCE</scope>
    <source>
        <strain evidence="3">CBS 627.86</strain>
    </source>
</reference>
<dbReference type="PROSITE" id="PS00973">
    <property type="entry name" value="USP_2"/>
    <property type="match status" value="1"/>
</dbReference>
<feature type="compositionally biased region" description="Low complexity" evidence="1">
    <location>
        <begin position="1"/>
        <end position="18"/>
    </location>
</feature>
<dbReference type="GO" id="GO:0005634">
    <property type="term" value="C:nucleus"/>
    <property type="evidence" value="ECO:0007669"/>
    <property type="project" value="TreeGrafter"/>
</dbReference>
<dbReference type="AlphaFoldDB" id="A0A6A5ZGS7"/>
<dbReference type="InterPro" id="IPR018200">
    <property type="entry name" value="USP_CS"/>
</dbReference>
<dbReference type="SUPFAM" id="SSF54001">
    <property type="entry name" value="Cysteine proteinases"/>
    <property type="match status" value="1"/>
</dbReference>
<proteinExistence type="predicted"/>
<feature type="domain" description="USP" evidence="2">
    <location>
        <begin position="68"/>
        <end position="437"/>
    </location>
</feature>
<gene>
    <name evidence="3" type="ORF">BDV96DRAFT_642896</name>
</gene>
<sequence length="648" mass="72278">MAPSSNTRSGSKTSSSRSAETYYHKGASSSNRTRSHPSKYSQEQVDKIRRSNRISKDYPSFRQSQWSRGLRNSGNQCYRLAPLQALLHLPKFVNLINEHNIIEGTGRNQRNKNPHRPSKQRTDLTKIAGPMDFKHSETMKGKETTRKGHCPACMLKSVLYSYWGGSDTGGAMRYFHRFGDVHAEFDEHGNLRQGDAKEFLEYLLNAVRDCADDESLDTRIQLDTWDWKNDFASLFHIGISEARHCSTPGCPRMHGGPEVNDGQASHQFGFEVVDINYVRDFGLHDAIRQVFLDARNEDEKCAATDGGCDQTGTVTRSYAINAGPQYLCVPLQRTSAFSAVPYKVKTRPTIPEILDLTDFQTNSRTPLRYRLRSVVSHNGANMMAGHYLATVREPDGEVSQISDETVFSDIDDINLTRSPQRCSGRDFDVYILFYERIEEDNDAELSIETPEGPEMDGGTAGPLPIKSTETGNEAEPPATKKRTSPFSKAIQCEDIGVEPAAGTIKSNGKTQGSKKTSPPIGTSPPKVTKAVGIKFPLDPKNKPSSNPTKTNKDVTMIKKGYAESHVTKTRGNRGSTRPANWLLAGKRTSSPKKFRSPEKPVVQAHHPAEPVARRVRGFPRPGNLNRDRVMKTHYPDPCARGFRFGGWR</sequence>
<dbReference type="GO" id="GO:0005829">
    <property type="term" value="C:cytosol"/>
    <property type="evidence" value="ECO:0007669"/>
    <property type="project" value="TreeGrafter"/>
</dbReference>
<feature type="region of interest" description="Disordered" evidence="1">
    <location>
        <begin position="585"/>
        <end position="609"/>
    </location>
</feature>
<name>A0A6A5ZGS7_9PLEO</name>
<dbReference type="Proteomes" id="UP000799770">
    <property type="component" value="Unassembled WGS sequence"/>
</dbReference>
<feature type="region of interest" description="Disordered" evidence="1">
    <location>
        <begin position="442"/>
        <end position="554"/>
    </location>
</feature>
<dbReference type="Gene3D" id="3.90.70.10">
    <property type="entry name" value="Cysteine proteinases"/>
    <property type="match status" value="1"/>
</dbReference>